<keyword evidence="10" id="KW-0862">Zinc</keyword>
<evidence type="ECO:0000256" key="1">
    <source>
        <dbReference type="ARBA" id="ARBA00004496"/>
    </source>
</evidence>
<dbReference type="SUPFAM" id="SSF56784">
    <property type="entry name" value="HAD-like"/>
    <property type="match status" value="1"/>
</dbReference>
<feature type="binding site" evidence="10">
    <location>
        <position position="10"/>
    </location>
    <ligand>
        <name>Mg(2+)</name>
        <dbReference type="ChEBI" id="CHEBI:18420"/>
    </ligand>
</feature>
<evidence type="ECO:0000256" key="2">
    <source>
        <dbReference type="ARBA" id="ARBA00022490"/>
    </source>
</evidence>
<dbReference type="InterPro" id="IPR004446">
    <property type="entry name" value="Heptose_bisP_phosphatase"/>
</dbReference>
<comment type="caution">
    <text evidence="11">The sequence shown here is derived from an EMBL/GenBank/DDBJ whole genome shotgun (WGS) entry which is preliminary data.</text>
</comment>
<evidence type="ECO:0000256" key="8">
    <source>
        <dbReference type="PIRSR" id="PIRSR004682-1"/>
    </source>
</evidence>
<protein>
    <recommendedName>
        <fullName evidence="6 7">D,D-heptose 1,7-bisphosphate phosphatase</fullName>
        <ecNumber evidence="7">3.1.3.-</ecNumber>
    </recommendedName>
</protein>
<dbReference type="NCBIfam" id="TIGR01662">
    <property type="entry name" value="HAD-SF-IIIA"/>
    <property type="match status" value="1"/>
</dbReference>
<gene>
    <name evidence="11" type="ORF">BJ983_005984</name>
</gene>
<dbReference type="GO" id="GO:0005737">
    <property type="term" value="C:cytoplasm"/>
    <property type="evidence" value="ECO:0007669"/>
    <property type="project" value="UniProtKB-SubCell"/>
</dbReference>
<feature type="binding site" evidence="10">
    <location>
        <position position="95"/>
    </location>
    <ligand>
        <name>Zn(2+)</name>
        <dbReference type="ChEBI" id="CHEBI:29105"/>
    </ligand>
</feature>
<dbReference type="Pfam" id="PF13242">
    <property type="entry name" value="Hydrolase_like"/>
    <property type="match status" value="1"/>
</dbReference>
<feature type="site" description="Stabilizes the phosphoryl group" evidence="9">
    <location>
        <position position="99"/>
    </location>
</feature>
<evidence type="ECO:0000313" key="12">
    <source>
        <dbReference type="Proteomes" id="UP000535890"/>
    </source>
</evidence>
<reference evidence="11 12" key="1">
    <citation type="submission" date="2020-07" db="EMBL/GenBank/DDBJ databases">
        <title>Sequencing the genomes of 1000 actinobacteria strains.</title>
        <authorList>
            <person name="Klenk H.-P."/>
        </authorList>
    </citation>
    <scope>NUCLEOTIDE SEQUENCE [LARGE SCALE GENOMIC DNA]</scope>
    <source>
        <strain evidence="11 12">DSM 45772</strain>
    </source>
</reference>
<comment type="similarity">
    <text evidence="7">Belongs to the gmhB family.</text>
</comment>
<evidence type="ECO:0000256" key="3">
    <source>
        <dbReference type="ARBA" id="ARBA00022723"/>
    </source>
</evidence>
<dbReference type="InterPro" id="IPR036412">
    <property type="entry name" value="HAD-like_sf"/>
</dbReference>
<feature type="active site" description="Proton donor" evidence="8">
    <location>
        <position position="12"/>
    </location>
</feature>
<organism evidence="11 12">
    <name type="scientific">Actinomycetospora corticicola</name>
    <dbReference type="NCBI Taxonomy" id="663602"/>
    <lineage>
        <taxon>Bacteria</taxon>
        <taxon>Bacillati</taxon>
        <taxon>Actinomycetota</taxon>
        <taxon>Actinomycetes</taxon>
        <taxon>Pseudonocardiales</taxon>
        <taxon>Pseudonocardiaceae</taxon>
        <taxon>Actinomycetospora</taxon>
    </lineage>
</organism>
<comment type="cofactor">
    <cofactor evidence="10">
        <name>Mg(2+)</name>
        <dbReference type="ChEBI" id="CHEBI:18420"/>
    </cofactor>
</comment>
<evidence type="ECO:0000256" key="4">
    <source>
        <dbReference type="ARBA" id="ARBA00022801"/>
    </source>
</evidence>
<dbReference type="PIRSF" id="PIRSF004682">
    <property type="entry name" value="GmhB"/>
    <property type="match status" value="1"/>
</dbReference>
<dbReference type="AlphaFoldDB" id="A0A7Y9E2M8"/>
<feature type="binding site" evidence="10">
    <location>
        <position position="87"/>
    </location>
    <ligand>
        <name>Zn(2+)</name>
        <dbReference type="ChEBI" id="CHEBI:29105"/>
    </ligand>
</feature>
<sequence length="172" mass="17579">MAEVRAVLFDRDGTLVHDVPYNGDPALVAPVDTARPALDRLRAAGLGTGVVSNQSGIARGVLTPAQVDAVNARVEELLGPIGVWAWCPHGPDDGCACRKPAPGLVLDAAHRLGVAPEECAVIGDIAADVGAAAAAGARSVLVPTPVTRREEVEAAPLVARDLLHALDLLGCP</sequence>
<dbReference type="GO" id="GO:0046872">
    <property type="term" value="F:metal ion binding"/>
    <property type="evidence" value="ECO:0007669"/>
    <property type="project" value="UniProtKB-KW"/>
</dbReference>
<dbReference type="NCBIfam" id="TIGR01656">
    <property type="entry name" value="Histidinol-ppas"/>
    <property type="match status" value="1"/>
</dbReference>
<dbReference type="RefSeq" id="WP_179797144.1">
    <property type="nucleotide sequence ID" value="NZ_BAABHP010000002.1"/>
</dbReference>
<evidence type="ECO:0000313" key="11">
    <source>
        <dbReference type="EMBL" id="NYD39882.1"/>
    </source>
</evidence>
<keyword evidence="5 7" id="KW-0119">Carbohydrate metabolism</keyword>
<evidence type="ECO:0000256" key="10">
    <source>
        <dbReference type="PIRSR" id="PIRSR004682-4"/>
    </source>
</evidence>
<proteinExistence type="inferred from homology"/>
<evidence type="ECO:0000256" key="9">
    <source>
        <dbReference type="PIRSR" id="PIRSR004682-3"/>
    </source>
</evidence>
<keyword evidence="2 7" id="KW-0963">Cytoplasm</keyword>
<dbReference type="Gene3D" id="3.40.50.1000">
    <property type="entry name" value="HAD superfamily/HAD-like"/>
    <property type="match status" value="1"/>
</dbReference>
<feature type="binding site" evidence="10">
    <location>
        <position position="12"/>
    </location>
    <ligand>
        <name>Mg(2+)</name>
        <dbReference type="ChEBI" id="CHEBI:18420"/>
    </ligand>
</feature>
<comment type="subcellular location">
    <subcellularLocation>
        <location evidence="1 7">Cytoplasm</location>
    </subcellularLocation>
</comment>
<keyword evidence="3 10" id="KW-0479">Metal-binding</keyword>
<dbReference type="PANTHER" id="PTHR42891">
    <property type="entry name" value="D-GLYCERO-BETA-D-MANNO-HEPTOSE-1,7-BISPHOSPHATE 7-PHOSPHATASE"/>
    <property type="match status" value="1"/>
</dbReference>
<name>A0A7Y9E2M8_9PSEU</name>
<dbReference type="EMBL" id="JACCBN010000001">
    <property type="protein sequence ID" value="NYD39882.1"/>
    <property type="molecule type" value="Genomic_DNA"/>
</dbReference>
<dbReference type="GO" id="GO:0016791">
    <property type="term" value="F:phosphatase activity"/>
    <property type="evidence" value="ECO:0007669"/>
    <property type="project" value="InterPro"/>
</dbReference>
<dbReference type="InterPro" id="IPR023214">
    <property type="entry name" value="HAD_sf"/>
</dbReference>
<comment type="cofactor">
    <cofactor evidence="10">
        <name>Zn(2+)</name>
        <dbReference type="ChEBI" id="CHEBI:29105"/>
    </cofactor>
</comment>
<dbReference type="InterPro" id="IPR006549">
    <property type="entry name" value="HAD-SF_hydro_IIIA"/>
</dbReference>
<keyword evidence="4 7" id="KW-0378">Hydrolase</keyword>
<accession>A0A7Y9E2M8</accession>
<keyword evidence="10" id="KW-0460">Magnesium</keyword>
<keyword evidence="12" id="KW-1185">Reference proteome</keyword>
<dbReference type="InterPro" id="IPR006543">
    <property type="entry name" value="Histidinol-phos"/>
</dbReference>
<dbReference type="EC" id="3.1.3.-" evidence="7"/>
<dbReference type="PANTHER" id="PTHR42891:SF1">
    <property type="entry name" value="D-GLYCERO-BETA-D-MANNO-HEPTOSE-1,7-BISPHOSPHATE 7-PHOSPHATASE"/>
    <property type="match status" value="1"/>
</dbReference>
<feature type="active site" description="Nucleophile" evidence="8">
    <location>
        <position position="10"/>
    </location>
</feature>
<dbReference type="Proteomes" id="UP000535890">
    <property type="component" value="Unassembled WGS sequence"/>
</dbReference>
<dbReference type="GO" id="GO:0005975">
    <property type="term" value="P:carbohydrate metabolic process"/>
    <property type="evidence" value="ECO:0007669"/>
    <property type="project" value="InterPro"/>
</dbReference>
<feature type="binding site" evidence="10">
    <location>
        <position position="97"/>
    </location>
    <ligand>
        <name>Zn(2+)</name>
        <dbReference type="ChEBI" id="CHEBI:29105"/>
    </ligand>
</feature>
<evidence type="ECO:0000256" key="5">
    <source>
        <dbReference type="ARBA" id="ARBA00023277"/>
    </source>
</evidence>
<feature type="site" description="Contributes to substrate recognition" evidence="9">
    <location>
        <position position="98"/>
    </location>
</feature>
<feature type="binding site" evidence="10">
    <location>
        <position position="89"/>
    </location>
    <ligand>
        <name>Zn(2+)</name>
        <dbReference type="ChEBI" id="CHEBI:29105"/>
    </ligand>
</feature>
<evidence type="ECO:0000256" key="6">
    <source>
        <dbReference type="ARBA" id="ARBA00031828"/>
    </source>
</evidence>
<feature type="site" description="Stabilizes the phosphoryl group" evidence="9">
    <location>
        <position position="52"/>
    </location>
</feature>
<feature type="binding site" evidence="10">
    <location>
        <position position="124"/>
    </location>
    <ligand>
        <name>Mg(2+)</name>
        <dbReference type="ChEBI" id="CHEBI:18420"/>
    </ligand>
</feature>
<evidence type="ECO:0000256" key="7">
    <source>
        <dbReference type="PIRNR" id="PIRNR004682"/>
    </source>
</evidence>